<protein>
    <submittedName>
        <fullName evidence="7">YitT family protein</fullName>
    </submittedName>
</protein>
<evidence type="ECO:0000256" key="1">
    <source>
        <dbReference type="ARBA" id="ARBA00004651"/>
    </source>
</evidence>
<keyword evidence="5 6" id="KW-0472">Membrane</keyword>
<evidence type="ECO:0000313" key="7">
    <source>
        <dbReference type="EMBL" id="MBO3663429.1"/>
    </source>
</evidence>
<keyword evidence="8" id="KW-1185">Reference proteome</keyword>
<dbReference type="Proteomes" id="UP000680132">
    <property type="component" value="Unassembled WGS sequence"/>
</dbReference>
<reference evidence="7" key="1">
    <citation type="submission" date="2021-03" db="EMBL/GenBank/DDBJ databases">
        <title>Microbacterium sp. nov., a novel actinobacterium isolated from cow dung.</title>
        <authorList>
            <person name="Zhang L."/>
        </authorList>
    </citation>
    <scope>NUCLEOTIDE SEQUENCE</scope>
    <source>
        <strain evidence="7">NEAU-LLB</strain>
    </source>
</reference>
<dbReference type="GO" id="GO:0005886">
    <property type="term" value="C:plasma membrane"/>
    <property type="evidence" value="ECO:0007669"/>
    <property type="project" value="UniProtKB-SubCell"/>
</dbReference>
<keyword evidence="3 6" id="KW-0812">Transmembrane</keyword>
<keyword evidence="4 6" id="KW-1133">Transmembrane helix</keyword>
<name>A0A939QIR4_9MICO</name>
<dbReference type="PANTHER" id="PTHR33545">
    <property type="entry name" value="UPF0750 MEMBRANE PROTEIN YITT-RELATED"/>
    <property type="match status" value="1"/>
</dbReference>
<sequence>MEGPAAPLLRAVPRRGAFRSDRARGERTVTNQTASRSLVFDWEQTRHTVAEDVLGIITGTFVAALGLSLLKAVNAVTGGTAGLALLLVQATGWPLWLLFLVVNLPFAVLALWKKGVRFTVLTIVCICAVSGLSVVNAQLLPLEGADPIYAVVGGNLLAGVGLLILFRHGASVGGVNIVALLLQERTRFPAGWTQLSVDVIVILASLVVLPWPIVLLSAAGAVVMGFVLALHHREGRYIGH</sequence>
<evidence type="ECO:0000256" key="6">
    <source>
        <dbReference type="SAM" id="Phobius"/>
    </source>
</evidence>
<evidence type="ECO:0000256" key="3">
    <source>
        <dbReference type="ARBA" id="ARBA00022692"/>
    </source>
</evidence>
<comment type="caution">
    <text evidence="7">The sequence shown here is derived from an EMBL/GenBank/DDBJ whole genome shotgun (WGS) entry which is preliminary data.</text>
</comment>
<evidence type="ECO:0000313" key="8">
    <source>
        <dbReference type="Proteomes" id="UP000680132"/>
    </source>
</evidence>
<dbReference type="Pfam" id="PF02588">
    <property type="entry name" value="YitT_membrane"/>
    <property type="match status" value="1"/>
</dbReference>
<dbReference type="PANTHER" id="PTHR33545:SF5">
    <property type="entry name" value="UPF0750 MEMBRANE PROTEIN YITT"/>
    <property type="match status" value="1"/>
</dbReference>
<evidence type="ECO:0000256" key="2">
    <source>
        <dbReference type="ARBA" id="ARBA00022475"/>
    </source>
</evidence>
<dbReference type="InterPro" id="IPR051461">
    <property type="entry name" value="UPF0750_membrane"/>
</dbReference>
<feature type="transmembrane region" description="Helical" evidence="6">
    <location>
        <begin position="53"/>
        <end position="73"/>
    </location>
</feature>
<dbReference type="InterPro" id="IPR003740">
    <property type="entry name" value="YitT"/>
</dbReference>
<dbReference type="AlphaFoldDB" id="A0A939QIR4"/>
<organism evidence="7 8">
    <name type="scientific">Microbacterium stercoris</name>
    <dbReference type="NCBI Taxonomy" id="2820289"/>
    <lineage>
        <taxon>Bacteria</taxon>
        <taxon>Bacillati</taxon>
        <taxon>Actinomycetota</taxon>
        <taxon>Actinomycetes</taxon>
        <taxon>Micrococcales</taxon>
        <taxon>Microbacteriaceae</taxon>
        <taxon>Microbacterium</taxon>
    </lineage>
</organism>
<proteinExistence type="predicted"/>
<keyword evidence="2" id="KW-1003">Cell membrane</keyword>
<comment type="subcellular location">
    <subcellularLocation>
        <location evidence="1">Cell membrane</location>
        <topology evidence="1">Multi-pass membrane protein</topology>
    </subcellularLocation>
</comment>
<dbReference type="EMBL" id="JAGFOA010000003">
    <property type="protein sequence ID" value="MBO3663429.1"/>
    <property type="molecule type" value="Genomic_DNA"/>
</dbReference>
<evidence type="ECO:0000256" key="5">
    <source>
        <dbReference type="ARBA" id="ARBA00023136"/>
    </source>
</evidence>
<accession>A0A939QIR4</accession>
<feature type="transmembrane region" description="Helical" evidence="6">
    <location>
        <begin position="119"/>
        <end position="141"/>
    </location>
</feature>
<feature type="transmembrane region" description="Helical" evidence="6">
    <location>
        <begin position="93"/>
        <end position="112"/>
    </location>
</feature>
<gene>
    <name evidence="7" type="ORF">J5V96_07880</name>
</gene>
<evidence type="ECO:0000256" key="4">
    <source>
        <dbReference type="ARBA" id="ARBA00022989"/>
    </source>
</evidence>